<accession>A0A023G1L4</accession>
<feature type="signal peptide" evidence="1">
    <location>
        <begin position="1"/>
        <end position="15"/>
    </location>
</feature>
<reference evidence="2" key="1">
    <citation type="submission" date="2014-03" db="EMBL/GenBank/DDBJ databases">
        <title>The sialotranscriptome of Amblyomma triste, Amblyomma parvum and Amblyomma cajennense ticks, uncovered by 454-based RNA-seq.</title>
        <authorList>
            <person name="Garcia G.R."/>
            <person name="Gardinassi L.G."/>
            <person name="Ribeiro J.M."/>
            <person name="Anatriello E."/>
            <person name="Ferreira B.R."/>
            <person name="Moreira H.N."/>
            <person name="Mafra C."/>
            <person name="Olegario M.M."/>
            <person name="Szabo P.J."/>
            <person name="Miranda-Santos I.K."/>
            <person name="Maruyama S.R."/>
        </authorList>
    </citation>
    <scope>NUCLEOTIDE SEQUENCE</scope>
    <source>
        <strain evidence="2">Mato Grasso do Sul</strain>
        <tissue evidence="2">Salivary glands</tissue>
    </source>
</reference>
<proteinExistence type="evidence at transcript level"/>
<feature type="chain" id="PRO_5012000222" evidence="1">
    <location>
        <begin position="16"/>
        <end position="107"/>
    </location>
</feature>
<protein>
    <submittedName>
        <fullName evidence="2">Putative secreted protein</fullName>
    </submittedName>
</protein>
<sequence>MKGSVLFVLVMATSAALLECGLPPLIGHGVNLACTHNCRQLRRGDVCGTNCTCHRHPRSRRALICLADESVRPYSGTLGKINDGCGISLNSRQRRFWHRIATQRKNK</sequence>
<organism evidence="2">
    <name type="scientific">Amblyomma triste</name>
    <name type="common">Neotropical tick</name>
    <dbReference type="NCBI Taxonomy" id="251400"/>
    <lineage>
        <taxon>Eukaryota</taxon>
        <taxon>Metazoa</taxon>
        <taxon>Ecdysozoa</taxon>
        <taxon>Arthropoda</taxon>
        <taxon>Chelicerata</taxon>
        <taxon>Arachnida</taxon>
        <taxon>Acari</taxon>
        <taxon>Parasitiformes</taxon>
        <taxon>Ixodida</taxon>
        <taxon>Ixodoidea</taxon>
        <taxon>Ixodidae</taxon>
        <taxon>Amblyomminae</taxon>
        <taxon>Amblyomma</taxon>
    </lineage>
</organism>
<name>A0A023G1L4_AMBTT</name>
<evidence type="ECO:0000313" key="2">
    <source>
        <dbReference type="EMBL" id="JAC27649.1"/>
    </source>
</evidence>
<dbReference type="EMBL" id="GBBM01007769">
    <property type="protein sequence ID" value="JAC27649.1"/>
    <property type="molecule type" value="mRNA"/>
</dbReference>
<dbReference type="AlphaFoldDB" id="A0A023G1L4"/>
<evidence type="ECO:0000256" key="1">
    <source>
        <dbReference type="SAM" id="SignalP"/>
    </source>
</evidence>
<keyword evidence="1" id="KW-0732">Signal</keyword>